<dbReference type="PROSITE" id="PS00455">
    <property type="entry name" value="AMP_BINDING"/>
    <property type="match status" value="1"/>
</dbReference>
<dbReference type="CDD" id="cd05936">
    <property type="entry name" value="FC-FACS_FadD_like"/>
    <property type="match status" value="1"/>
</dbReference>
<dbReference type="NCBIfam" id="NF005463">
    <property type="entry name" value="PRK07059.1"/>
    <property type="match status" value="1"/>
</dbReference>
<dbReference type="PANTHER" id="PTHR43767:SF8">
    <property type="entry name" value="LONG-CHAIN-FATTY-ACID--COA LIGASE"/>
    <property type="match status" value="1"/>
</dbReference>
<dbReference type="InterPro" id="IPR042099">
    <property type="entry name" value="ANL_N_sf"/>
</dbReference>
<comment type="subcellular location">
    <subcellularLocation>
        <location evidence="1">Membrane</location>
        <topology evidence="1">Peripheral membrane protein</topology>
    </subcellularLocation>
</comment>
<dbReference type="Pfam" id="PF13193">
    <property type="entry name" value="AMP-binding_C"/>
    <property type="match status" value="1"/>
</dbReference>
<dbReference type="InterPro" id="IPR050237">
    <property type="entry name" value="ATP-dep_AMP-bd_enzyme"/>
</dbReference>
<dbReference type="InterPro" id="IPR020845">
    <property type="entry name" value="AMP-binding_CS"/>
</dbReference>
<dbReference type="SUPFAM" id="SSF56801">
    <property type="entry name" value="Acetyl-CoA synthetase-like"/>
    <property type="match status" value="1"/>
</dbReference>
<dbReference type="Gene3D" id="3.40.50.12780">
    <property type="entry name" value="N-terminal domain of ligase-like"/>
    <property type="match status" value="1"/>
</dbReference>
<dbReference type="PANTHER" id="PTHR43767">
    <property type="entry name" value="LONG-CHAIN-FATTY-ACID--COA LIGASE"/>
    <property type="match status" value="1"/>
</dbReference>
<organism evidence="11 12">
    <name type="scientific">Rhizobium calliandrae</name>
    <dbReference type="NCBI Taxonomy" id="1312182"/>
    <lineage>
        <taxon>Bacteria</taxon>
        <taxon>Pseudomonadati</taxon>
        <taxon>Pseudomonadota</taxon>
        <taxon>Alphaproteobacteria</taxon>
        <taxon>Hyphomicrobiales</taxon>
        <taxon>Rhizobiaceae</taxon>
        <taxon>Rhizobium/Agrobacterium group</taxon>
        <taxon>Rhizobium</taxon>
    </lineage>
</organism>
<dbReference type="EC" id="6.2.1.3" evidence="6"/>
<evidence type="ECO:0000313" key="12">
    <source>
        <dbReference type="Proteomes" id="UP001172630"/>
    </source>
</evidence>
<evidence type="ECO:0000256" key="4">
    <source>
        <dbReference type="ARBA" id="ARBA00022723"/>
    </source>
</evidence>
<proteinExistence type="predicted"/>
<evidence type="ECO:0000256" key="5">
    <source>
        <dbReference type="ARBA" id="ARBA00023136"/>
    </source>
</evidence>
<comment type="pathway">
    <text evidence="2">Lipid metabolism; fatty acid beta-oxidation.</text>
</comment>
<keyword evidence="12" id="KW-1185">Reference proteome</keyword>
<dbReference type="InterPro" id="IPR000873">
    <property type="entry name" value="AMP-dep_synth/lig_dom"/>
</dbReference>
<feature type="domain" description="AMP-dependent synthetase/ligase" evidence="9">
    <location>
        <begin position="30"/>
        <end position="422"/>
    </location>
</feature>
<keyword evidence="5" id="KW-0472">Membrane</keyword>
<name>A0ABT7KHU2_9HYPH</name>
<evidence type="ECO:0000256" key="8">
    <source>
        <dbReference type="ARBA" id="ARBA00042773"/>
    </source>
</evidence>
<evidence type="ECO:0000313" key="11">
    <source>
        <dbReference type="EMBL" id="MDL2408127.1"/>
    </source>
</evidence>
<dbReference type="Pfam" id="PF00501">
    <property type="entry name" value="AMP-binding"/>
    <property type="match status" value="1"/>
</dbReference>
<evidence type="ECO:0000256" key="2">
    <source>
        <dbReference type="ARBA" id="ARBA00005005"/>
    </source>
</evidence>
<evidence type="ECO:0000256" key="1">
    <source>
        <dbReference type="ARBA" id="ARBA00004170"/>
    </source>
</evidence>
<gene>
    <name evidence="11" type="ORF">PY650_21220</name>
</gene>
<keyword evidence="4" id="KW-0479">Metal-binding</keyword>
<evidence type="ECO:0000256" key="3">
    <source>
        <dbReference type="ARBA" id="ARBA00022598"/>
    </source>
</evidence>
<dbReference type="EMBL" id="JARFYN010000029">
    <property type="protein sequence ID" value="MDL2408127.1"/>
    <property type="molecule type" value="Genomic_DNA"/>
</dbReference>
<evidence type="ECO:0000259" key="10">
    <source>
        <dbReference type="Pfam" id="PF13193"/>
    </source>
</evidence>
<dbReference type="InterPro" id="IPR025110">
    <property type="entry name" value="AMP-bd_C"/>
</dbReference>
<evidence type="ECO:0000259" key="9">
    <source>
        <dbReference type="Pfam" id="PF00501"/>
    </source>
</evidence>
<dbReference type="InterPro" id="IPR045851">
    <property type="entry name" value="AMP-bd_C_sf"/>
</dbReference>
<accession>A0ABT7KHU2</accession>
<dbReference type="GO" id="GO:0004467">
    <property type="term" value="F:long-chain fatty acid-CoA ligase activity"/>
    <property type="evidence" value="ECO:0007669"/>
    <property type="project" value="UniProtKB-EC"/>
</dbReference>
<protein>
    <recommendedName>
        <fullName evidence="7">Long-chain-fatty-acid--CoA ligase</fullName>
        <ecNumber evidence="6">6.2.1.3</ecNumber>
    </recommendedName>
    <alternativeName>
        <fullName evidence="8">Long-chain acyl-CoA synthetase</fullName>
    </alternativeName>
</protein>
<keyword evidence="3 11" id="KW-0436">Ligase</keyword>
<sequence length="564" mass="61903">MERIWLQHYPPGVPAEINVVKYSSLVALLDESFARYRDRTAFVCMDKAMTYGDLDEMSRAFGAWLQSKGLRKGARVAIMMPNVLQYPVVIVGILRAGYTVVNTNPLYVSRELQHQLKDSGAEAIVVLENFAHTLEKVIAKTDVKHVVVASMGDLLGMMRGTIVNLIVRWAKKMVPAYTLPGARRFNAAIAAGKGMRLNEPQVGPDDVALLQYTGGTTGLAKGAILLNRNVVGNMLQIDAWLQPVLDKEPRVDRLTVMAALPLYHIFAFTACFLLSIHTGGLCVLIPNPRDIPNLIKELAKRKVNHFPAVNTLYNALLDHPDFGKLDWSLLKCAVGGGMAVQQTVAERWLKATGCPVVEGYGMSETSPVLTCNSPHTTEWNGTIGLPMPSTDIFIRDDDDNDVPLGDIGEICARGPQVMPGYWQLPDETAAVMTHDGCFRTGDIGVMDATGNVRLVDRKKDMITVSGFKVYPSEVEAVASDHPGVFECAAIGVPDARSGEIVKLFVVKKDSSLTEAELLAHCRTELTPYKVPKSVEFRTELPKTNVGKILRRELRDEPQKVGARA</sequence>
<comment type="caution">
    <text evidence="11">The sequence shown here is derived from an EMBL/GenBank/DDBJ whole genome shotgun (WGS) entry which is preliminary data.</text>
</comment>
<dbReference type="Gene3D" id="3.30.300.30">
    <property type="match status" value="1"/>
</dbReference>
<evidence type="ECO:0000256" key="6">
    <source>
        <dbReference type="ARBA" id="ARBA00026121"/>
    </source>
</evidence>
<reference evidence="11" key="1">
    <citation type="submission" date="2023-06" db="EMBL/GenBank/DDBJ databases">
        <title>Phylogenetic Diversity of Rhizobium strains.</title>
        <authorList>
            <person name="Moura F.T."/>
            <person name="Helene L.C.F."/>
            <person name="Hungria M."/>
        </authorList>
    </citation>
    <scope>NUCLEOTIDE SEQUENCE</scope>
    <source>
        <strain evidence="11">CCGE524</strain>
    </source>
</reference>
<dbReference type="Proteomes" id="UP001172630">
    <property type="component" value="Unassembled WGS sequence"/>
</dbReference>
<dbReference type="RefSeq" id="WP_285881520.1">
    <property type="nucleotide sequence ID" value="NZ_JARFYN010000029.1"/>
</dbReference>
<evidence type="ECO:0000256" key="7">
    <source>
        <dbReference type="ARBA" id="ARBA00039545"/>
    </source>
</evidence>
<feature type="domain" description="AMP-binding enzyme C-terminal" evidence="10">
    <location>
        <begin position="473"/>
        <end position="547"/>
    </location>
</feature>